<accession>J3LUL1</accession>
<proteinExistence type="predicted"/>
<sequence>MGRDVQRGAYMVMYGSGASSELDARSRIPADADRPAAVSCWTSSTFGDGMGATGVAAAAEEVNVETMLVLPLPPVAVVADVKLKKLSDDLGGGGLSRSMIPSSICTTLPPIAGRCAGCSWMHQKLTCSARSTWTMSMSSPGSFLSMMAAMFPFSYSS</sequence>
<name>J3LUL1_ORYBR</name>
<protein>
    <submittedName>
        <fullName evidence="1">Uncharacterized protein</fullName>
    </submittedName>
</protein>
<dbReference type="Proteomes" id="UP000006038">
    <property type="component" value="Chromosome 3"/>
</dbReference>
<reference evidence="1" key="1">
    <citation type="journal article" date="2013" name="Nat. Commun.">
        <title>Whole-genome sequencing of Oryza brachyantha reveals mechanisms underlying Oryza genome evolution.</title>
        <authorList>
            <person name="Chen J."/>
            <person name="Huang Q."/>
            <person name="Gao D."/>
            <person name="Wang J."/>
            <person name="Lang Y."/>
            <person name="Liu T."/>
            <person name="Li B."/>
            <person name="Bai Z."/>
            <person name="Luis Goicoechea J."/>
            <person name="Liang C."/>
            <person name="Chen C."/>
            <person name="Zhang W."/>
            <person name="Sun S."/>
            <person name="Liao Y."/>
            <person name="Zhang X."/>
            <person name="Yang L."/>
            <person name="Song C."/>
            <person name="Wang M."/>
            <person name="Shi J."/>
            <person name="Liu G."/>
            <person name="Liu J."/>
            <person name="Zhou H."/>
            <person name="Zhou W."/>
            <person name="Yu Q."/>
            <person name="An N."/>
            <person name="Chen Y."/>
            <person name="Cai Q."/>
            <person name="Wang B."/>
            <person name="Liu B."/>
            <person name="Min J."/>
            <person name="Huang Y."/>
            <person name="Wu H."/>
            <person name="Li Z."/>
            <person name="Zhang Y."/>
            <person name="Yin Y."/>
            <person name="Song W."/>
            <person name="Jiang J."/>
            <person name="Jackson S.A."/>
            <person name="Wing R.A."/>
            <person name="Wang J."/>
            <person name="Chen M."/>
        </authorList>
    </citation>
    <scope>NUCLEOTIDE SEQUENCE [LARGE SCALE GENOMIC DNA]</scope>
    <source>
        <strain evidence="1">cv. IRGC 101232</strain>
    </source>
</reference>
<keyword evidence="2" id="KW-1185">Reference proteome</keyword>
<evidence type="ECO:0000313" key="2">
    <source>
        <dbReference type="Proteomes" id="UP000006038"/>
    </source>
</evidence>
<dbReference type="AlphaFoldDB" id="J3LUL1"/>
<dbReference type="HOGENOM" id="CLU_1680621_0_0_1"/>
<organism evidence="1">
    <name type="scientific">Oryza brachyantha</name>
    <name type="common">malo sina</name>
    <dbReference type="NCBI Taxonomy" id="4533"/>
    <lineage>
        <taxon>Eukaryota</taxon>
        <taxon>Viridiplantae</taxon>
        <taxon>Streptophyta</taxon>
        <taxon>Embryophyta</taxon>
        <taxon>Tracheophyta</taxon>
        <taxon>Spermatophyta</taxon>
        <taxon>Magnoliopsida</taxon>
        <taxon>Liliopsida</taxon>
        <taxon>Poales</taxon>
        <taxon>Poaceae</taxon>
        <taxon>BOP clade</taxon>
        <taxon>Oryzoideae</taxon>
        <taxon>Oryzeae</taxon>
        <taxon>Oryzinae</taxon>
        <taxon>Oryza</taxon>
    </lineage>
</organism>
<evidence type="ECO:0000313" key="1">
    <source>
        <dbReference type="EnsemblPlants" id="OB03G47370.1"/>
    </source>
</evidence>
<dbReference type="Gramene" id="OB03G47370.1">
    <property type="protein sequence ID" value="OB03G47370.1"/>
    <property type="gene ID" value="OB03G47370"/>
</dbReference>
<reference evidence="1" key="2">
    <citation type="submission" date="2013-04" db="UniProtKB">
        <authorList>
            <consortium name="EnsemblPlants"/>
        </authorList>
    </citation>
    <scope>IDENTIFICATION</scope>
</reference>
<dbReference type="EnsemblPlants" id="OB03G47370.1">
    <property type="protein sequence ID" value="OB03G47370.1"/>
    <property type="gene ID" value="OB03G47370"/>
</dbReference>